<evidence type="ECO:0000256" key="1">
    <source>
        <dbReference type="SAM" id="MobiDB-lite"/>
    </source>
</evidence>
<accession>A0AAD9J0C9</accession>
<evidence type="ECO:0000313" key="2">
    <source>
        <dbReference type="EMBL" id="KAK2143958.1"/>
    </source>
</evidence>
<feature type="region of interest" description="Disordered" evidence="1">
    <location>
        <begin position="156"/>
        <end position="259"/>
    </location>
</feature>
<keyword evidence="3" id="KW-1185">Reference proteome</keyword>
<dbReference type="EMBL" id="JAODUP010000797">
    <property type="protein sequence ID" value="KAK2143958.1"/>
    <property type="molecule type" value="Genomic_DNA"/>
</dbReference>
<organism evidence="2 3">
    <name type="scientific">Paralvinella palmiformis</name>
    <dbReference type="NCBI Taxonomy" id="53620"/>
    <lineage>
        <taxon>Eukaryota</taxon>
        <taxon>Metazoa</taxon>
        <taxon>Spiralia</taxon>
        <taxon>Lophotrochozoa</taxon>
        <taxon>Annelida</taxon>
        <taxon>Polychaeta</taxon>
        <taxon>Sedentaria</taxon>
        <taxon>Canalipalpata</taxon>
        <taxon>Terebellida</taxon>
        <taxon>Terebelliformia</taxon>
        <taxon>Alvinellidae</taxon>
        <taxon>Paralvinella</taxon>
    </lineage>
</organism>
<feature type="compositionally biased region" description="Basic residues" evidence="1">
    <location>
        <begin position="365"/>
        <end position="376"/>
    </location>
</feature>
<feature type="compositionally biased region" description="Basic residues" evidence="1">
    <location>
        <begin position="190"/>
        <end position="202"/>
    </location>
</feature>
<evidence type="ECO:0000313" key="3">
    <source>
        <dbReference type="Proteomes" id="UP001208570"/>
    </source>
</evidence>
<feature type="compositionally biased region" description="Polar residues" evidence="1">
    <location>
        <begin position="177"/>
        <end position="186"/>
    </location>
</feature>
<proteinExistence type="predicted"/>
<dbReference type="AlphaFoldDB" id="A0AAD9J0C9"/>
<comment type="caution">
    <text evidence="2">The sequence shown here is derived from an EMBL/GenBank/DDBJ whole genome shotgun (WGS) entry which is preliminary data.</text>
</comment>
<protein>
    <submittedName>
        <fullName evidence="2">Uncharacterized protein</fullName>
    </submittedName>
</protein>
<feature type="region of interest" description="Disordered" evidence="1">
    <location>
        <begin position="48"/>
        <end position="75"/>
    </location>
</feature>
<gene>
    <name evidence="2" type="ORF">LSH36_797g01016</name>
</gene>
<sequence>MAHFPWQIRIQEEFESLYLKLLQKKGGRNLPASRRIVLKNDLVKQAESSSISSRSPALRHHTPSTSDRLKHTETLSPSFNGLKNGLLEDNGELKQTSAIDKVKLFPEVAKVDSTFGVSGKPCQEIFSELTSAHCATPVRRTPDHLLTGVIRNVSSCGTREGDVPQIAPHPSEGGYESDSSSKSGFTFRTGCRKKDVKTRKNKGSSLKSSSKTGSERKLVSQRKATGQQVGQLKPGRSNHKHRRSEKYQATIDDKPRGNSKVKINKKTSEKAKTNGKTSCKCKAIVNNKTSEKCSTKLNDETSVKDKMKLNNKVLMKGKAELDNKTSDMAKVDEKTAETGETKIYEESSDKSRVMINNKAPEKGKAKMGGKASKKAPAKMNNKTSATRNAKVNNKMLENGSNEVDDEKDNVKIRQKTCKLNETPDELRAVANDNAKRPFKRKLEYQTKASNKRLKQGTKRSPLNVCKQDAIGSAQKTKARKTGVYCKVFDSQNATNFHRTGCFSSLQCLEEECGHDQPIKDLFSEPRPQGRQTCASRGLQYLFLSNSHPGGIWQAIYSEV</sequence>
<reference evidence="2" key="1">
    <citation type="journal article" date="2023" name="Mol. Biol. Evol.">
        <title>Third-Generation Sequencing Reveals the Adaptive Role of the Epigenome in Three Deep-Sea Polychaetes.</title>
        <authorList>
            <person name="Perez M."/>
            <person name="Aroh O."/>
            <person name="Sun Y."/>
            <person name="Lan Y."/>
            <person name="Juniper S.K."/>
            <person name="Young C.R."/>
            <person name="Angers B."/>
            <person name="Qian P.Y."/>
        </authorList>
    </citation>
    <scope>NUCLEOTIDE SEQUENCE</scope>
    <source>
        <strain evidence="2">P08H-3</strain>
    </source>
</reference>
<feature type="compositionally biased region" description="Low complexity" evidence="1">
    <location>
        <begin position="203"/>
        <end position="212"/>
    </location>
</feature>
<feature type="region of interest" description="Disordered" evidence="1">
    <location>
        <begin position="361"/>
        <end position="385"/>
    </location>
</feature>
<dbReference type="Proteomes" id="UP001208570">
    <property type="component" value="Unassembled WGS sequence"/>
</dbReference>
<name>A0AAD9J0C9_9ANNE</name>